<sequence>MRHFRFRILFSFVILLGVTGKITGQNAISVQRIKAIEPFIKAEEVHIQQNHENDLWITTPIKVVRYNSIELKDYNKFRGIPREVGKEYFSTYTDSKNRIWLSGEQGIAVFNSKKDEFEFVSGMTGRVYAMKEDAGNQLWIAAENGIFKLKIDSDKPNFGISRFLSENTMASDIAIFQNKVIFGGPNGILTIDRRSGKFNKIDMGYYQDLPITSIQPLDNSILLGTANSGLFQLNGDFRNLQKVNSIPFAFSKAEITGLEVFEDEILVSTKGSGLLRLNKDLTLIHDDTNYPESLYSIHLNRENLLWMVAREGLFLSNYSGHAVRKLLHDPAKYSSLVDNFVMSTATDANGKVWFGTGKGLSIWNPDTDRWQYLKNLNYQRNMSRPDEITDLASAGEHMWVATAHDGVYKINVNSLLRAQYSIDALNKIRIQSASSIFIDAKKNVWVGGEDGYITRISPNNQIRNYPIKEVQAIAELGPRKIIVATKSRIHSLDPYSGRITDLEKLTARDSMLYYGINDLKITHQGLGLIATKGAGLILYDFEKNEVEVLDMSDGLPSNNISGIGINAEEGYWLSTDKGLAFYEPSIRDLKVFTEFNGLTSGEITTGFARLPDGSLVLGSTKGVNVFKPKTMLAQQEFKPRLHFNSLILPKEKGENARIDLGKKKEIKLDENSGFMISFSGQSHLDPGSILYSWKLDGFDGTWSKPGPVNSANYANLSPGNYTFMVKAKLADAAWSEPETLKIAVADVGGTISSVYLFMGIGILAMTGIFVFVFIKRSKTADLAAKAELREQLQKEFRQPVESAVKSLSKISAEAEQGNTEDLQRYAARFDDLFNQILNFNYQGSVYEISRINMPAHLPKVLKDIEPVYKMKDLEVIVNDQWGETEFFYNMEMLDKVILSLISGSAGYSFKKGKLIINLIETSVGDLKLQITDNGRGIPENDIKVLEKKRSFTSSPRLRDKSGLRYVLKAKDLILNAGGSFSYETEKNEGSTFTAVLKNKKEEYRKVPQRAAAILKAENKSNGNVEAQEKVSDISENKILVIEGETETRDFLVNQVGKYCQIYQAGSAEEGLEKAGMIFPDIIICATILPDMNAFQLSKMMKRNIGLNHINIFLVADEDQSINEMQLDEMTEVIRKPIDVNHLLGRITEILKWQKELRNSYVQSYKDQSELKFRTETDKKFILSLNDIIIQNIKHENFSVHDLSAAQGITSNTLFMKLKSLVNLSPQDFMEFTRLNYARDLMEHTDMNVMEIAYKSGFSSPKIFYSSFKKFYGYSLTDAVEKKS</sequence>
<feature type="domain" description="Histidine kinase" evidence="8">
    <location>
        <begin position="791"/>
        <end position="1000"/>
    </location>
</feature>
<dbReference type="GO" id="GO:0043565">
    <property type="term" value="F:sequence-specific DNA binding"/>
    <property type="evidence" value="ECO:0007669"/>
    <property type="project" value="InterPro"/>
</dbReference>
<dbReference type="GO" id="GO:0000155">
    <property type="term" value="F:phosphorelay sensor kinase activity"/>
    <property type="evidence" value="ECO:0007669"/>
    <property type="project" value="TreeGrafter"/>
</dbReference>
<keyword evidence="4" id="KW-0804">Transcription</keyword>
<keyword evidence="2" id="KW-0805">Transcription regulation</keyword>
<dbReference type="Pfam" id="PF07495">
    <property type="entry name" value="Y_Y_Y"/>
    <property type="match status" value="1"/>
</dbReference>
<dbReference type="InterPro" id="IPR018062">
    <property type="entry name" value="HTH_AraC-typ_CS"/>
</dbReference>
<dbReference type="InterPro" id="IPR013783">
    <property type="entry name" value="Ig-like_fold"/>
</dbReference>
<accession>A0A550I7Z8</accession>
<feature type="domain" description="HTH araC/xylS-type" evidence="7">
    <location>
        <begin position="1182"/>
        <end position="1281"/>
    </location>
</feature>
<proteinExistence type="predicted"/>
<keyword evidence="6" id="KW-0472">Membrane</keyword>
<dbReference type="InterPro" id="IPR011123">
    <property type="entry name" value="Y_Y_Y"/>
</dbReference>
<keyword evidence="3" id="KW-0238">DNA-binding</keyword>
<dbReference type="PROSITE" id="PS00041">
    <property type="entry name" value="HTH_ARAC_FAMILY_1"/>
    <property type="match status" value="1"/>
</dbReference>
<dbReference type="Gene3D" id="2.60.40.10">
    <property type="entry name" value="Immunoglobulins"/>
    <property type="match status" value="1"/>
</dbReference>
<dbReference type="SUPFAM" id="SSF63829">
    <property type="entry name" value="Calcium-dependent phosphotriesterase"/>
    <property type="match status" value="2"/>
</dbReference>
<dbReference type="SUPFAM" id="SSF55874">
    <property type="entry name" value="ATPase domain of HSP90 chaperone/DNA topoisomerase II/histidine kinase"/>
    <property type="match status" value="1"/>
</dbReference>
<dbReference type="CDD" id="cd00146">
    <property type="entry name" value="PKD"/>
    <property type="match status" value="1"/>
</dbReference>
<dbReference type="SMART" id="SM00342">
    <property type="entry name" value="HTH_ARAC"/>
    <property type="match status" value="1"/>
</dbReference>
<evidence type="ECO:0000256" key="2">
    <source>
        <dbReference type="ARBA" id="ARBA00023015"/>
    </source>
</evidence>
<dbReference type="Gene3D" id="2.130.10.10">
    <property type="entry name" value="YVTN repeat-like/Quinoprotein amine dehydrogenase"/>
    <property type="match status" value="2"/>
</dbReference>
<dbReference type="Proteomes" id="UP000315131">
    <property type="component" value="Unassembled WGS sequence"/>
</dbReference>
<feature type="transmembrane region" description="Helical" evidence="6">
    <location>
        <begin position="754"/>
        <end position="774"/>
    </location>
</feature>
<dbReference type="InterPro" id="IPR011006">
    <property type="entry name" value="CheY-like_superfamily"/>
</dbReference>
<feature type="domain" description="Response regulatory" evidence="9">
    <location>
        <begin position="1037"/>
        <end position="1150"/>
    </location>
</feature>
<evidence type="ECO:0000256" key="1">
    <source>
        <dbReference type="ARBA" id="ARBA00022553"/>
    </source>
</evidence>
<evidence type="ECO:0000256" key="5">
    <source>
        <dbReference type="PROSITE-ProRule" id="PRU00169"/>
    </source>
</evidence>
<reference evidence="10 11" key="1">
    <citation type="submission" date="2019-06" db="EMBL/GenBank/DDBJ databases">
        <title>Gramella sabulilitoris sp. nov., isolated from a marine sand.</title>
        <authorList>
            <person name="Yoon J.-H."/>
        </authorList>
    </citation>
    <scope>NUCLEOTIDE SEQUENCE [LARGE SCALE GENOMIC DNA]</scope>
    <source>
        <strain evidence="10 11">HSMS-1</strain>
    </source>
</reference>
<keyword evidence="6" id="KW-1133">Transmembrane helix</keyword>
<evidence type="ECO:0000313" key="11">
    <source>
        <dbReference type="Proteomes" id="UP000315131"/>
    </source>
</evidence>
<dbReference type="SUPFAM" id="SSF46689">
    <property type="entry name" value="Homeodomain-like"/>
    <property type="match status" value="1"/>
</dbReference>
<evidence type="ECO:0000256" key="6">
    <source>
        <dbReference type="SAM" id="Phobius"/>
    </source>
</evidence>
<dbReference type="EMBL" id="VHSF01000001">
    <property type="protein sequence ID" value="TRO67104.1"/>
    <property type="molecule type" value="Genomic_DNA"/>
</dbReference>
<dbReference type="PROSITE" id="PS50109">
    <property type="entry name" value="HIS_KIN"/>
    <property type="match status" value="1"/>
</dbReference>
<dbReference type="PANTHER" id="PTHR43547:SF2">
    <property type="entry name" value="HYBRID SIGNAL TRANSDUCTION HISTIDINE KINASE C"/>
    <property type="match status" value="1"/>
</dbReference>
<dbReference type="CDD" id="cd00156">
    <property type="entry name" value="REC"/>
    <property type="match status" value="1"/>
</dbReference>
<dbReference type="Pfam" id="PF02518">
    <property type="entry name" value="HATPase_c"/>
    <property type="match status" value="1"/>
</dbReference>
<comment type="caution">
    <text evidence="10">The sequence shown here is derived from an EMBL/GenBank/DDBJ whole genome shotgun (WGS) entry which is preliminary data.</text>
</comment>
<keyword evidence="1" id="KW-0597">Phosphoprotein</keyword>
<dbReference type="Gene3D" id="3.30.565.10">
    <property type="entry name" value="Histidine kinase-like ATPase, C-terminal domain"/>
    <property type="match status" value="1"/>
</dbReference>
<dbReference type="Pfam" id="PF12833">
    <property type="entry name" value="HTH_18"/>
    <property type="match status" value="1"/>
</dbReference>
<dbReference type="RefSeq" id="WP_143409884.1">
    <property type="nucleotide sequence ID" value="NZ_VHSF01000001.1"/>
</dbReference>
<dbReference type="InterPro" id="IPR005467">
    <property type="entry name" value="His_kinase_dom"/>
</dbReference>
<dbReference type="GO" id="GO:0003700">
    <property type="term" value="F:DNA-binding transcription factor activity"/>
    <property type="evidence" value="ECO:0007669"/>
    <property type="project" value="InterPro"/>
</dbReference>
<evidence type="ECO:0000259" key="8">
    <source>
        <dbReference type="PROSITE" id="PS50109"/>
    </source>
</evidence>
<dbReference type="InterPro" id="IPR001789">
    <property type="entry name" value="Sig_transdc_resp-reg_receiver"/>
</dbReference>
<evidence type="ECO:0000313" key="10">
    <source>
        <dbReference type="EMBL" id="TRO67104.1"/>
    </source>
</evidence>
<dbReference type="Gene3D" id="1.10.10.60">
    <property type="entry name" value="Homeodomain-like"/>
    <property type="match status" value="1"/>
</dbReference>
<dbReference type="InterPro" id="IPR003594">
    <property type="entry name" value="HATPase_dom"/>
</dbReference>
<keyword evidence="6" id="KW-0812">Transmembrane</keyword>
<dbReference type="PROSITE" id="PS50110">
    <property type="entry name" value="RESPONSE_REGULATORY"/>
    <property type="match status" value="1"/>
</dbReference>
<dbReference type="OrthoDB" id="1522078at2"/>
<protein>
    <submittedName>
        <fullName evidence="10">Helix-turn-helix domain-containing protein</fullName>
    </submittedName>
</protein>
<dbReference type="InterPro" id="IPR036890">
    <property type="entry name" value="HATPase_C_sf"/>
</dbReference>
<dbReference type="PANTHER" id="PTHR43547">
    <property type="entry name" value="TWO-COMPONENT HISTIDINE KINASE"/>
    <property type="match status" value="1"/>
</dbReference>
<organism evidence="10 11">
    <name type="scientific">Christiangramia sabulilitoris</name>
    <dbReference type="NCBI Taxonomy" id="2583991"/>
    <lineage>
        <taxon>Bacteria</taxon>
        <taxon>Pseudomonadati</taxon>
        <taxon>Bacteroidota</taxon>
        <taxon>Flavobacteriia</taxon>
        <taxon>Flavobacteriales</taxon>
        <taxon>Flavobacteriaceae</taxon>
        <taxon>Christiangramia</taxon>
    </lineage>
</organism>
<dbReference type="PROSITE" id="PS01124">
    <property type="entry name" value="HTH_ARAC_FAMILY_2"/>
    <property type="match status" value="1"/>
</dbReference>
<keyword evidence="11" id="KW-1185">Reference proteome</keyword>
<evidence type="ECO:0000256" key="3">
    <source>
        <dbReference type="ARBA" id="ARBA00023125"/>
    </source>
</evidence>
<name>A0A550I7Z8_9FLAO</name>
<evidence type="ECO:0000256" key="4">
    <source>
        <dbReference type="ARBA" id="ARBA00023163"/>
    </source>
</evidence>
<dbReference type="SUPFAM" id="SSF52172">
    <property type="entry name" value="CheY-like"/>
    <property type="match status" value="1"/>
</dbReference>
<dbReference type="InterPro" id="IPR018060">
    <property type="entry name" value="HTH_AraC"/>
</dbReference>
<evidence type="ECO:0000259" key="7">
    <source>
        <dbReference type="PROSITE" id="PS01124"/>
    </source>
</evidence>
<dbReference type="Gene3D" id="3.40.50.2300">
    <property type="match status" value="1"/>
</dbReference>
<dbReference type="SMART" id="SM00448">
    <property type="entry name" value="REC"/>
    <property type="match status" value="1"/>
</dbReference>
<dbReference type="InterPro" id="IPR009057">
    <property type="entry name" value="Homeodomain-like_sf"/>
</dbReference>
<dbReference type="InterPro" id="IPR015943">
    <property type="entry name" value="WD40/YVTN_repeat-like_dom_sf"/>
</dbReference>
<comment type="caution">
    <text evidence="5">Lacks conserved residue(s) required for the propagation of feature annotation.</text>
</comment>
<evidence type="ECO:0000259" key="9">
    <source>
        <dbReference type="PROSITE" id="PS50110"/>
    </source>
</evidence>
<gene>
    <name evidence="10" type="ORF">FGM01_04240</name>
</gene>
<dbReference type="CDD" id="cd00075">
    <property type="entry name" value="HATPase"/>
    <property type="match status" value="1"/>
</dbReference>